<reference evidence="2 3" key="1">
    <citation type="submission" date="2018-08" db="EMBL/GenBank/DDBJ databases">
        <title>Jishengella sp. nov., isolated from a root of Azadirachta indica A. Juss. var. siamensis Valenton.</title>
        <authorList>
            <person name="Kuncharoen N."/>
            <person name="Tanasupawat S."/>
            <person name="Kudo T."/>
            <person name="Ohkuma M."/>
        </authorList>
    </citation>
    <scope>NUCLEOTIDE SEQUENCE [LARGE SCALE GENOMIC DNA]</scope>
    <source>
        <strain evidence="2 3">AZ1-13</strain>
    </source>
</reference>
<evidence type="ECO:0000313" key="3">
    <source>
        <dbReference type="Proteomes" id="UP000283832"/>
    </source>
</evidence>
<name>A0A418MY36_9ACTN</name>
<feature type="compositionally biased region" description="Basic and acidic residues" evidence="1">
    <location>
        <begin position="100"/>
        <end position="109"/>
    </location>
</feature>
<keyword evidence="3" id="KW-1185">Reference proteome</keyword>
<dbReference type="EMBL" id="QXEC01000004">
    <property type="protein sequence ID" value="RIV40031.1"/>
    <property type="molecule type" value="Genomic_DNA"/>
</dbReference>
<proteinExistence type="predicted"/>
<accession>A0A418MY36</accession>
<dbReference type="Proteomes" id="UP000283832">
    <property type="component" value="Unassembled WGS sequence"/>
</dbReference>
<organism evidence="2 3">
    <name type="scientific">Micromonospora radicis</name>
    <dbReference type="NCBI Taxonomy" id="1894971"/>
    <lineage>
        <taxon>Bacteria</taxon>
        <taxon>Bacillati</taxon>
        <taxon>Actinomycetota</taxon>
        <taxon>Actinomycetes</taxon>
        <taxon>Micromonosporales</taxon>
        <taxon>Micromonosporaceae</taxon>
        <taxon>Micromonospora</taxon>
    </lineage>
</organism>
<gene>
    <name evidence="2" type="ORF">D2L64_06830</name>
</gene>
<evidence type="ECO:0000313" key="2">
    <source>
        <dbReference type="EMBL" id="RIV40031.1"/>
    </source>
</evidence>
<comment type="caution">
    <text evidence="2">The sequence shown here is derived from an EMBL/GenBank/DDBJ whole genome shotgun (WGS) entry which is preliminary data.</text>
</comment>
<sequence length="127" mass="13924">MTSREEQVVHRPACHLIGQFRPRSGQVSTEYFDKYLFVGQPELSTPRSHCRRSRPTSASNVPASAMTAPAPVATGGCRSMVATYRTRGPLAVPVVAGRLRSEVRPSRRSESRRRRIHGVRPGPASGS</sequence>
<evidence type="ECO:0000256" key="1">
    <source>
        <dbReference type="SAM" id="MobiDB-lite"/>
    </source>
</evidence>
<feature type="region of interest" description="Disordered" evidence="1">
    <location>
        <begin position="100"/>
        <end position="127"/>
    </location>
</feature>
<feature type="region of interest" description="Disordered" evidence="1">
    <location>
        <begin position="43"/>
        <end position="70"/>
    </location>
</feature>
<protein>
    <submittedName>
        <fullName evidence="2">Uncharacterized protein</fullName>
    </submittedName>
</protein>
<dbReference type="AlphaFoldDB" id="A0A418MY36"/>